<dbReference type="HOGENOM" id="CLU_000960_25_2_1"/>
<dbReference type="SUPFAM" id="SSF103473">
    <property type="entry name" value="MFS general substrate transporter"/>
    <property type="match status" value="1"/>
</dbReference>
<feature type="transmembrane region" description="Helical" evidence="7">
    <location>
        <begin position="217"/>
        <end position="236"/>
    </location>
</feature>
<evidence type="ECO:0000313" key="9">
    <source>
        <dbReference type="EMBL" id="KFH48567.1"/>
    </source>
</evidence>
<dbReference type="PROSITE" id="PS00216">
    <property type="entry name" value="SUGAR_TRANSPORT_1"/>
    <property type="match status" value="1"/>
</dbReference>
<evidence type="ECO:0000313" key="10">
    <source>
        <dbReference type="Proteomes" id="UP000029964"/>
    </source>
</evidence>
<dbReference type="InterPro" id="IPR036259">
    <property type="entry name" value="MFS_trans_sf"/>
</dbReference>
<dbReference type="PANTHER" id="PTHR23501:SF109">
    <property type="entry name" value="MAJOR FACILITATOR SUPERFAMILY (MFS) PROFILE DOMAIN-CONTAINING PROTEIN-RELATED"/>
    <property type="match status" value="1"/>
</dbReference>
<feature type="transmembrane region" description="Helical" evidence="7">
    <location>
        <begin position="547"/>
        <end position="568"/>
    </location>
</feature>
<organism evidence="9 10">
    <name type="scientific">Hapsidospora chrysogenum (strain ATCC 11550 / CBS 779.69 / DSM 880 / IAM 14645 / JCM 23072 / IMI 49137)</name>
    <name type="common">Acremonium chrysogenum</name>
    <dbReference type="NCBI Taxonomy" id="857340"/>
    <lineage>
        <taxon>Eukaryota</taxon>
        <taxon>Fungi</taxon>
        <taxon>Dikarya</taxon>
        <taxon>Ascomycota</taxon>
        <taxon>Pezizomycotina</taxon>
        <taxon>Sordariomycetes</taxon>
        <taxon>Hypocreomycetidae</taxon>
        <taxon>Hypocreales</taxon>
        <taxon>Bionectriaceae</taxon>
        <taxon>Hapsidospora</taxon>
    </lineage>
</organism>
<dbReference type="EMBL" id="JPKY01000003">
    <property type="protein sequence ID" value="KFH48567.1"/>
    <property type="molecule type" value="Genomic_DNA"/>
</dbReference>
<dbReference type="GO" id="GO:0022857">
    <property type="term" value="F:transmembrane transporter activity"/>
    <property type="evidence" value="ECO:0007669"/>
    <property type="project" value="InterPro"/>
</dbReference>
<feature type="transmembrane region" description="Helical" evidence="7">
    <location>
        <begin position="360"/>
        <end position="383"/>
    </location>
</feature>
<evidence type="ECO:0000259" key="8">
    <source>
        <dbReference type="PROSITE" id="PS50850"/>
    </source>
</evidence>
<feature type="domain" description="Major facilitator superfamily (MFS) profile" evidence="8">
    <location>
        <begin position="61"/>
        <end position="574"/>
    </location>
</feature>
<evidence type="ECO:0000256" key="4">
    <source>
        <dbReference type="ARBA" id="ARBA00022989"/>
    </source>
</evidence>
<dbReference type="Pfam" id="PF06609">
    <property type="entry name" value="TRI12"/>
    <property type="match status" value="1"/>
</dbReference>
<dbReference type="InterPro" id="IPR010573">
    <property type="entry name" value="MFS_Str1/Tri12-like"/>
</dbReference>
<feature type="transmembrane region" description="Helical" evidence="7">
    <location>
        <begin position="188"/>
        <end position="211"/>
    </location>
</feature>
<dbReference type="InterPro" id="IPR020846">
    <property type="entry name" value="MFS_dom"/>
</dbReference>
<feature type="transmembrane region" description="Helical" evidence="7">
    <location>
        <begin position="288"/>
        <end position="306"/>
    </location>
</feature>
<feature type="transmembrane region" description="Helical" evidence="7">
    <location>
        <begin position="327"/>
        <end position="348"/>
    </location>
</feature>
<dbReference type="AlphaFoldDB" id="A0A086TGT5"/>
<dbReference type="CDD" id="cd06179">
    <property type="entry name" value="MFS_TRI12_like"/>
    <property type="match status" value="1"/>
</dbReference>
<dbReference type="Proteomes" id="UP000029964">
    <property type="component" value="Unassembled WGS sequence"/>
</dbReference>
<feature type="transmembrane region" description="Helical" evidence="7">
    <location>
        <begin position="423"/>
        <end position="446"/>
    </location>
</feature>
<keyword evidence="10" id="KW-1185">Reference proteome</keyword>
<keyword evidence="2" id="KW-0813">Transport</keyword>
<feature type="transmembrane region" description="Helical" evidence="7">
    <location>
        <begin position="152"/>
        <end position="176"/>
    </location>
</feature>
<dbReference type="GO" id="GO:0005886">
    <property type="term" value="C:plasma membrane"/>
    <property type="evidence" value="ECO:0007669"/>
    <property type="project" value="TreeGrafter"/>
</dbReference>
<evidence type="ECO:0000256" key="5">
    <source>
        <dbReference type="ARBA" id="ARBA00023136"/>
    </source>
</evidence>
<evidence type="ECO:0000256" key="1">
    <source>
        <dbReference type="ARBA" id="ARBA00004141"/>
    </source>
</evidence>
<evidence type="ECO:0000256" key="3">
    <source>
        <dbReference type="ARBA" id="ARBA00022692"/>
    </source>
</evidence>
<dbReference type="InterPro" id="IPR005829">
    <property type="entry name" value="Sugar_transporter_CS"/>
</dbReference>
<sequence>MQPANDSPAAMDRPEDSSFSVEKQSEMTDDPTNHVEHTGQELETTAEELPSNYYRSVYFCGTMVACGASFASGVGGFALAAAILHIIDADIGPSPYLLWVALSYTLTVSVGLLLIGRLSDLFGRRWFFISGTTLGLIGSIVCSVAQNVGTLIGGTTLIGLGAAAQISVVFVTAELVPMKHRFLANGFVYVWGVPFTGMGPAVSYALIVYQGSWRGCYYLMIGTNALALICWFLFYFPPTFGMKHPGKTVVSYAKTFDYIGLMLFVGGLLIFLMGLSWGGQLHPWNDPAVIALITVGGVTLVAFGLWETIGDPKQPVMPVRLFKNFQWVAVVMVLAISVTVYYAFSILWPQIVFGMYETDLIRGGLLCCLVGAGTSLGQLASGLFGRHFGNHRWQFTAGSILGGAFLGGVACLTPTNLPTTATLITLGSLALGYTDSIGLAMAGIAIDDQRDIGTAVGLAGCIRNTISTVGTAIYSIRQAIQTNRLAQTIPRQVPPALVSAGLPSSSVPDFLAAYATGTEEAFAAVAGLNATILEAGTRAYKNASADAYRTVFLSTIAFSVVAVVFALFTADGSKKMTHDVAATLHERSSTKVVGRGEDAETA</sequence>
<evidence type="ECO:0000256" key="6">
    <source>
        <dbReference type="SAM" id="MobiDB-lite"/>
    </source>
</evidence>
<feature type="transmembrane region" description="Helical" evidence="7">
    <location>
        <begin position="256"/>
        <end position="276"/>
    </location>
</feature>
<protein>
    <submittedName>
        <fullName evidence="9">Putative transporter-like protein</fullName>
    </submittedName>
</protein>
<keyword evidence="5 7" id="KW-0472">Membrane</keyword>
<dbReference type="PROSITE" id="PS50850">
    <property type="entry name" value="MFS"/>
    <property type="match status" value="1"/>
</dbReference>
<dbReference type="InterPro" id="IPR053791">
    <property type="entry name" value="MFS_Tri12-like"/>
</dbReference>
<keyword evidence="4 7" id="KW-1133">Transmembrane helix</keyword>
<gene>
    <name evidence="9" type="ORF">ACRE_007070</name>
</gene>
<feature type="transmembrane region" description="Helical" evidence="7">
    <location>
        <begin position="395"/>
        <end position="417"/>
    </location>
</feature>
<name>A0A086TGT5_HAPC1</name>
<dbReference type="Gene3D" id="1.20.1250.20">
    <property type="entry name" value="MFS general substrate transporter like domains"/>
    <property type="match status" value="2"/>
</dbReference>
<dbReference type="OrthoDB" id="4161376at2759"/>
<proteinExistence type="predicted"/>
<evidence type="ECO:0000256" key="7">
    <source>
        <dbReference type="SAM" id="Phobius"/>
    </source>
</evidence>
<feature type="transmembrane region" description="Helical" evidence="7">
    <location>
        <begin position="57"/>
        <end position="84"/>
    </location>
</feature>
<evidence type="ECO:0000256" key="2">
    <source>
        <dbReference type="ARBA" id="ARBA00022448"/>
    </source>
</evidence>
<comment type="subcellular location">
    <subcellularLocation>
        <location evidence="1">Membrane</location>
        <topology evidence="1">Multi-pass membrane protein</topology>
    </subcellularLocation>
</comment>
<feature type="transmembrane region" description="Helical" evidence="7">
    <location>
        <begin position="127"/>
        <end position="146"/>
    </location>
</feature>
<keyword evidence="3 7" id="KW-0812">Transmembrane</keyword>
<reference evidence="10" key="1">
    <citation type="journal article" date="2014" name="Genome Announc.">
        <title>Genome sequence and annotation of Acremonium chrysogenum, producer of the beta-lactam antibiotic cephalosporin C.</title>
        <authorList>
            <person name="Terfehr D."/>
            <person name="Dahlmann T.A."/>
            <person name="Specht T."/>
            <person name="Zadra I."/>
            <person name="Kuernsteiner H."/>
            <person name="Kueck U."/>
        </authorList>
    </citation>
    <scope>NUCLEOTIDE SEQUENCE [LARGE SCALE GENOMIC DNA]</scope>
    <source>
        <strain evidence="10">ATCC 11550 / CBS 779.69 / DSM 880 / IAM 14645 / JCM 23072 / IMI 49137</strain>
    </source>
</reference>
<feature type="compositionally biased region" description="Basic and acidic residues" evidence="6">
    <location>
        <begin position="23"/>
        <end position="36"/>
    </location>
</feature>
<dbReference type="PANTHER" id="PTHR23501">
    <property type="entry name" value="MAJOR FACILITATOR SUPERFAMILY"/>
    <property type="match status" value="1"/>
</dbReference>
<feature type="transmembrane region" description="Helical" evidence="7">
    <location>
        <begin position="96"/>
        <end position="115"/>
    </location>
</feature>
<feature type="region of interest" description="Disordered" evidence="6">
    <location>
        <begin position="1"/>
        <end position="36"/>
    </location>
</feature>
<comment type="caution">
    <text evidence="9">The sequence shown here is derived from an EMBL/GenBank/DDBJ whole genome shotgun (WGS) entry which is preliminary data.</text>
</comment>
<accession>A0A086TGT5</accession>